<reference evidence="1 2" key="1">
    <citation type="submission" date="2020-04" db="EMBL/GenBank/DDBJ databases">
        <title>MicrobeNet Type strains.</title>
        <authorList>
            <person name="Nicholson A.C."/>
        </authorList>
    </citation>
    <scope>NUCLEOTIDE SEQUENCE [LARGE SCALE GENOMIC DNA]</scope>
    <source>
        <strain evidence="1 2">ATCC 700731</strain>
    </source>
</reference>
<accession>A0A7X6RZT1</accession>
<organism evidence="1 2">
    <name type="scientific">Mycolicibacterium septicum DSM 44393</name>
    <dbReference type="NCBI Taxonomy" id="1341646"/>
    <lineage>
        <taxon>Bacteria</taxon>
        <taxon>Bacillati</taxon>
        <taxon>Actinomycetota</taxon>
        <taxon>Actinomycetes</taxon>
        <taxon>Mycobacteriales</taxon>
        <taxon>Mycobacteriaceae</taxon>
        <taxon>Mycolicibacterium</taxon>
    </lineage>
</organism>
<dbReference type="AlphaFoldDB" id="A0A7X6RZT1"/>
<comment type="caution">
    <text evidence="1">The sequence shown here is derived from an EMBL/GenBank/DDBJ whole genome shotgun (WGS) entry which is preliminary data.</text>
</comment>
<sequence length="163" mass="17207">MGFVDAQIAELVAVVDELMGPSTDAVRPGFNGSHGLVRAAVDDVSEFHGAASKSWQVAHESAAAQQARLSAGDQAVGALLAAVHERAVQTQRQLAAIRADLLALNTGDASEVQTRAEKIEAVDFVQAKARELQKITHESQRFSGEMAGKLRSAAARYSNQGTV</sequence>
<proteinExistence type="predicted"/>
<evidence type="ECO:0000313" key="1">
    <source>
        <dbReference type="EMBL" id="NKZ14961.1"/>
    </source>
</evidence>
<dbReference type="EMBL" id="JAAXPJ010000015">
    <property type="protein sequence ID" value="NKZ14961.1"/>
    <property type="molecule type" value="Genomic_DNA"/>
</dbReference>
<gene>
    <name evidence="1" type="ORF">HGA11_28725</name>
</gene>
<evidence type="ECO:0000313" key="2">
    <source>
        <dbReference type="Proteomes" id="UP000518188"/>
    </source>
</evidence>
<dbReference type="RefSeq" id="WP_044524609.1">
    <property type="nucleotide sequence ID" value="NZ_JAAXPJ010000015.1"/>
</dbReference>
<protein>
    <submittedName>
        <fullName evidence="1">Uncharacterized protein</fullName>
    </submittedName>
</protein>
<name>A0A7X6RZT1_9MYCO</name>
<dbReference type="Proteomes" id="UP000518188">
    <property type="component" value="Unassembled WGS sequence"/>
</dbReference>